<dbReference type="AlphaFoldDB" id="A0AA40F340"/>
<gene>
    <name evidence="1" type="ORF">B0T18DRAFT_322500</name>
</gene>
<name>A0AA40F340_9PEZI</name>
<reference evidence="1" key="1">
    <citation type="submission" date="2023-06" db="EMBL/GenBank/DDBJ databases">
        <title>Genome-scale phylogeny and comparative genomics of the fungal order Sordariales.</title>
        <authorList>
            <consortium name="Lawrence Berkeley National Laboratory"/>
            <person name="Hensen N."/>
            <person name="Bonometti L."/>
            <person name="Westerberg I."/>
            <person name="Brannstrom I.O."/>
            <person name="Guillou S."/>
            <person name="Cros-Aarteil S."/>
            <person name="Calhoun S."/>
            <person name="Haridas S."/>
            <person name="Kuo A."/>
            <person name="Mondo S."/>
            <person name="Pangilinan J."/>
            <person name="Riley R."/>
            <person name="LaButti K."/>
            <person name="Andreopoulos B."/>
            <person name="Lipzen A."/>
            <person name="Chen C."/>
            <person name="Yanf M."/>
            <person name="Daum C."/>
            <person name="Ng V."/>
            <person name="Clum A."/>
            <person name="Steindorff A."/>
            <person name="Ohm R."/>
            <person name="Martin F."/>
            <person name="Silar P."/>
            <person name="Natvig D."/>
            <person name="Lalanne C."/>
            <person name="Gautier V."/>
            <person name="Ament-velasquez S.L."/>
            <person name="Kruys A."/>
            <person name="Hutchinson M.I."/>
            <person name="Powell A.J."/>
            <person name="Barry K."/>
            <person name="Miller A.N."/>
            <person name="Grigoriev I.V."/>
            <person name="Debuchy R."/>
            <person name="Gladieux P."/>
            <person name="Thoren M.H."/>
            <person name="Johannesson H."/>
        </authorList>
    </citation>
    <scope>NUCLEOTIDE SEQUENCE</scope>
    <source>
        <strain evidence="1">SMH3187-1</strain>
    </source>
</reference>
<comment type="caution">
    <text evidence="1">The sequence shown here is derived from an EMBL/GenBank/DDBJ whole genome shotgun (WGS) entry which is preliminary data.</text>
</comment>
<accession>A0AA40F340</accession>
<proteinExistence type="predicted"/>
<evidence type="ECO:0000313" key="2">
    <source>
        <dbReference type="Proteomes" id="UP001172155"/>
    </source>
</evidence>
<dbReference type="EMBL" id="JAUKUD010000003">
    <property type="protein sequence ID" value="KAK0750174.1"/>
    <property type="molecule type" value="Genomic_DNA"/>
</dbReference>
<evidence type="ECO:0000313" key="1">
    <source>
        <dbReference type="EMBL" id="KAK0750174.1"/>
    </source>
</evidence>
<sequence length="104" mass="11010">MSLGALTTTFTPPATCVQSFSNLYINHTRDLTGPAIAGPLSANDCFPDNFDLNAADRYYSPGVCPVGYTAACSSSNTISSTRTETVVTCCPSWATKNPPMCEQC</sequence>
<keyword evidence="2" id="KW-1185">Reference proteome</keyword>
<organism evidence="1 2">
    <name type="scientific">Schizothecium vesticola</name>
    <dbReference type="NCBI Taxonomy" id="314040"/>
    <lineage>
        <taxon>Eukaryota</taxon>
        <taxon>Fungi</taxon>
        <taxon>Dikarya</taxon>
        <taxon>Ascomycota</taxon>
        <taxon>Pezizomycotina</taxon>
        <taxon>Sordariomycetes</taxon>
        <taxon>Sordariomycetidae</taxon>
        <taxon>Sordariales</taxon>
        <taxon>Schizotheciaceae</taxon>
        <taxon>Schizothecium</taxon>
    </lineage>
</organism>
<protein>
    <submittedName>
        <fullName evidence="1">Uncharacterized protein</fullName>
    </submittedName>
</protein>
<dbReference type="Proteomes" id="UP001172155">
    <property type="component" value="Unassembled WGS sequence"/>
</dbReference>